<dbReference type="EnsemblProtists" id="EKX49080">
    <property type="protein sequence ID" value="EKX49080"/>
    <property type="gene ID" value="GUITHDRAFT_105163"/>
</dbReference>
<gene>
    <name evidence="2" type="ORF">GUITHDRAFT_105163</name>
</gene>
<organism evidence="2">
    <name type="scientific">Guillardia theta (strain CCMP2712)</name>
    <name type="common">Cryptophyte</name>
    <dbReference type="NCBI Taxonomy" id="905079"/>
    <lineage>
        <taxon>Eukaryota</taxon>
        <taxon>Cryptophyceae</taxon>
        <taxon>Pyrenomonadales</taxon>
        <taxon>Geminigeraceae</taxon>
        <taxon>Guillardia</taxon>
    </lineage>
</organism>
<evidence type="ECO:0000313" key="2">
    <source>
        <dbReference type="EMBL" id="EKX49080.1"/>
    </source>
</evidence>
<feature type="compositionally biased region" description="Basic and acidic residues" evidence="1">
    <location>
        <begin position="72"/>
        <end position="89"/>
    </location>
</feature>
<dbReference type="PaxDb" id="55529-EKX49080"/>
<dbReference type="KEGG" id="gtt:GUITHDRAFT_105163"/>
<feature type="region of interest" description="Disordered" evidence="1">
    <location>
        <begin position="34"/>
        <end position="89"/>
    </location>
</feature>
<dbReference type="HOGENOM" id="CLU_2459471_0_0_1"/>
<keyword evidence="4" id="KW-1185">Reference proteome</keyword>
<protein>
    <submittedName>
        <fullName evidence="2 3">Uncharacterized protein</fullName>
    </submittedName>
</protein>
<evidence type="ECO:0000313" key="3">
    <source>
        <dbReference type="EnsemblProtists" id="EKX49080"/>
    </source>
</evidence>
<proteinExistence type="predicted"/>
<sequence length="89" mass="9922">MSAYGGAAALVVNKQETDRERRIRLRKQEFAAKNYSEKSLIPAEQPGTGSGSQLPALSHGSRRVPSAGSESSRTRDEVYEQKRKRFLEL</sequence>
<reference evidence="3" key="3">
    <citation type="submission" date="2016-03" db="UniProtKB">
        <authorList>
            <consortium name="EnsemblProtists"/>
        </authorList>
    </citation>
    <scope>IDENTIFICATION</scope>
</reference>
<name>L1JLR3_GUITC</name>
<accession>L1JLR3</accession>
<dbReference type="AlphaFoldDB" id="L1JLR3"/>
<dbReference type="EMBL" id="JH992983">
    <property type="protein sequence ID" value="EKX49080.1"/>
    <property type="molecule type" value="Genomic_DNA"/>
</dbReference>
<dbReference type="Proteomes" id="UP000011087">
    <property type="component" value="Unassembled WGS sequence"/>
</dbReference>
<dbReference type="GeneID" id="17305631"/>
<reference evidence="2 4" key="1">
    <citation type="journal article" date="2012" name="Nature">
        <title>Algal genomes reveal evolutionary mosaicism and the fate of nucleomorphs.</title>
        <authorList>
            <consortium name="DOE Joint Genome Institute"/>
            <person name="Curtis B.A."/>
            <person name="Tanifuji G."/>
            <person name="Burki F."/>
            <person name="Gruber A."/>
            <person name="Irimia M."/>
            <person name="Maruyama S."/>
            <person name="Arias M.C."/>
            <person name="Ball S.G."/>
            <person name="Gile G.H."/>
            <person name="Hirakawa Y."/>
            <person name="Hopkins J.F."/>
            <person name="Kuo A."/>
            <person name="Rensing S.A."/>
            <person name="Schmutz J."/>
            <person name="Symeonidi A."/>
            <person name="Elias M."/>
            <person name="Eveleigh R.J."/>
            <person name="Herman E.K."/>
            <person name="Klute M.J."/>
            <person name="Nakayama T."/>
            <person name="Obornik M."/>
            <person name="Reyes-Prieto A."/>
            <person name="Armbrust E.V."/>
            <person name="Aves S.J."/>
            <person name="Beiko R.G."/>
            <person name="Coutinho P."/>
            <person name="Dacks J.B."/>
            <person name="Durnford D.G."/>
            <person name="Fast N.M."/>
            <person name="Green B.R."/>
            <person name="Grisdale C.J."/>
            <person name="Hempel F."/>
            <person name="Henrissat B."/>
            <person name="Hoppner M.P."/>
            <person name="Ishida K."/>
            <person name="Kim E."/>
            <person name="Koreny L."/>
            <person name="Kroth P.G."/>
            <person name="Liu Y."/>
            <person name="Malik S.B."/>
            <person name="Maier U.G."/>
            <person name="McRose D."/>
            <person name="Mock T."/>
            <person name="Neilson J.A."/>
            <person name="Onodera N.T."/>
            <person name="Poole A.M."/>
            <person name="Pritham E.J."/>
            <person name="Richards T.A."/>
            <person name="Rocap G."/>
            <person name="Roy S.W."/>
            <person name="Sarai C."/>
            <person name="Schaack S."/>
            <person name="Shirato S."/>
            <person name="Slamovits C.H."/>
            <person name="Spencer D.F."/>
            <person name="Suzuki S."/>
            <person name="Worden A.Z."/>
            <person name="Zauner S."/>
            <person name="Barry K."/>
            <person name="Bell C."/>
            <person name="Bharti A.K."/>
            <person name="Crow J.A."/>
            <person name="Grimwood J."/>
            <person name="Kramer R."/>
            <person name="Lindquist E."/>
            <person name="Lucas S."/>
            <person name="Salamov A."/>
            <person name="McFadden G.I."/>
            <person name="Lane C.E."/>
            <person name="Keeling P.J."/>
            <person name="Gray M.W."/>
            <person name="Grigoriev I.V."/>
            <person name="Archibald J.M."/>
        </authorList>
    </citation>
    <scope>NUCLEOTIDE SEQUENCE</scope>
    <source>
        <strain evidence="2 4">CCMP2712</strain>
    </source>
</reference>
<evidence type="ECO:0000256" key="1">
    <source>
        <dbReference type="SAM" id="MobiDB-lite"/>
    </source>
</evidence>
<reference evidence="4" key="2">
    <citation type="submission" date="2012-11" db="EMBL/GenBank/DDBJ databases">
        <authorList>
            <person name="Kuo A."/>
            <person name="Curtis B.A."/>
            <person name="Tanifuji G."/>
            <person name="Burki F."/>
            <person name="Gruber A."/>
            <person name="Irimia M."/>
            <person name="Maruyama S."/>
            <person name="Arias M.C."/>
            <person name="Ball S.G."/>
            <person name="Gile G.H."/>
            <person name="Hirakawa Y."/>
            <person name="Hopkins J.F."/>
            <person name="Rensing S.A."/>
            <person name="Schmutz J."/>
            <person name="Symeonidi A."/>
            <person name="Elias M."/>
            <person name="Eveleigh R.J."/>
            <person name="Herman E.K."/>
            <person name="Klute M.J."/>
            <person name="Nakayama T."/>
            <person name="Obornik M."/>
            <person name="Reyes-Prieto A."/>
            <person name="Armbrust E.V."/>
            <person name="Aves S.J."/>
            <person name="Beiko R.G."/>
            <person name="Coutinho P."/>
            <person name="Dacks J.B."/>
            <person name="Durnford D.G."/>
            <person name="Fast N.M."/>
            <person name="Green B.R."/>
            <person name="Grisdale C."/>
            <person name="Hempe F."/>
            <person name="Henrissat B."/>
            <person name="Hoppner M.P."/>
            <person name="Ishida K.-I."/>
            <person name="Kim E."/>
            <person name="Koreny L."/>
            <person name="Kroth P.G."/>
            <person name="Liu Y."/>
            <person name="Malik S.-B."/>
            <person name="Maier U.G."/>
            <person name="McRose D."/>
            <person name="Mock T."/>
            <person name="Neilson J.A."/>
            <person name="Onodera N.T."/>
            <person name="Poole A.M."/>
            <person name="Pritham E.J."/>
            <person name="Richards T.A."/>
            <person name="Rocap G."/>
            <person name="Roy S.W."/>
            <person name="Sarai C."/>
            <person name="Schaack S."/>
            <person name="Shirato S."/>
            <person name="Slamovits C.H."/>
            <person name="Spencer D.F."/>
            <person name="Suzuki S."/>
            <person name="Worden A.Z."/>
            <person name="Zauner S."/>
            <person name="Barry K."/>
            <person name="Bell C."/>
            <person name="Bharti A.K."/>
            <person name="Crow J.A."/>
            <person name="Grimwood J."/>
            <person name="Kramer R."/>
            <person name="Lindquist E."/>
            <person name="Lucas S."/>
            <person name="Salamov A."/>
            <person name="McFadden G.I."/>
            <person name="Lane C.E."/>
            <person name="Keeling P.J."/>
            <person name="Gray M.W."/>
            <person name="Grigoriev I.V."/>
            <person name="Archibald J.M."/>
        </authorList>
    </citation>
    <scope>NUCLEOTIDE SEQUENCE</scope>
    <source>
        <strain evidence="4">CCMP2712</strain>
    </source>
</reference>
<evidence type="ECO:0000313" key="4">
    <source>
        <dbReference type="Proteomes" id="UP000011087"/>
    </source>
</evidence>
<dbReference type="RefSeq" id="XP_005836060.1">
    <property type="nucleotide sequence ID" value="XM_005836003.1"/>
</dbReference>